<dbReference type="InterPro" id="IPR051278">
    <property type="entry name" value="HdrB/HdrD_reductase"/>
</dbReference>
<feature type="domain" description="Cysteine-rich" evidence="2">
    <location>
        <begin position="158"/>
        <end position="247"/>
    </location>
</feature>
<evidence type="ECO:0000256" key="1">
    <source>
        <dbReference type="ARBA" id="ARBA00023002"/>
    </source>
</evidence>
<dbReference type="EMBL" id="JAAIJQ010000023">
    <property type="protein sequence ID" value="NEV62163.1"/>
    <property type="molecule type" value="Genomic_DNA"/>
</dbReference>
<dbReference type="PANTHER" id="PTHR42947">
    <property type="entry name" value="COB--COM HETERODISULFIDE REDUCTASE SUBUNIT B 1"/>
    <property type="match status" value="1"/>
</dbReference>
<name>A0A6M0JZR1_9GAMM</name>
<organism evidence="3 4">
    <name type="scientific">Thiorhodococcus minor</name>
    <dbReference type="NCBI Taxonomy" id="57489"/>
    <lineage>
        <taxon>Bacteria</taxon>
        <taxon>Pseudomonadati</taxon>
        <taxon>Pseudomonadota</taxon>
        <taxon>Gammaproteobacteria</taxon>
        <taxon>Chromatiales</taxon>
        <taxon>Chromatiaceae</taxon>
        <taxon>Thiorhodococcus</taxon>
    </lineage>
</organism>
<evidence type="ECO:0000259" key="2">
    <source>
        <dbReference type="Pfam" id="PF02754"/>
    </source>
</evidence>
<reference evidence="3 4" key="1">
    <citation type="submission" date="2020-02" db="EMBL/GenBank/DDBJ databases">
        <title>Genome sequences of Thiorhodococcus mannitoliphagus and Thiorhodococcus minor, purple sulfur photosynthetic bacteria in the gammaproteobacterial family, Chromatiaceae.</title>
        <authorList>
            <person name="Aviles F.A."/>
            <person name="Meyer T.E."/>
            <person name="Kyndt J.A."/>
        </authorList>
    </citation>
    <scope>NUCLEOTIDE SEQUENCE [LARGE SCALE GENOMIC DNA]</scope>
    <source>
        <strain evidence="3 4">DSM 11518</strain>
    </source>
</reference>
<dbReference type="Pfam" id="PF02754">
    <property type="entry name" value="CCG"/>
    <property type="match status" value="2"/>
</dbReference>
<dbReference type="Gene3D" id="3.40.50.11810">
    <property type="match status" value="1"/>
</dbReference>
<dbReference type="AlphaFoldDB" id="A0A6M0JZR1"/>
<evidence type="ECO:0000313" key="4">
    <source>
        <dbReference type="Proteomes" id="UP000483379"/>
    </source>
</evidence>
<gene>
    <name evidence="3" type="ORF">G3446_09715</name>
</gene>
<accession>A0A6M0JZR1</accession>
<proteinExistence type="predicted"/>
<dbReference type="Gene3D" id="1.20.1050.140">
    <property type="match status" value="1"/>
</dbReference>
<sequence length="297" mass="32699">MTQPPDNENGRRRYAFYSGCCFQGADARFFDILQQVFDKVDVSLELIADAVCCGAGVIEERSELASLAINARNMACAERMGLPFFTPCSTCFNVIANCKKRLAEDARLFDQVNAILAEDGIQYSGEVELTHTLYILAHDVGLTKLGERVTHPLHGLRVASFYGCHTRNPADIQEYESSHNPTSLEDILQVLGAECLDYESRNNCCGYHVAWPNPDLSKTMTGVVLEGAQKQEVDLMVTSCPLCFKNLDGVQPKALAAAGKPFQLPVLYLPELVGLACGMSPEDMKLDFHTVPVNVRL</sequence>
<dbReference type="Proteomes" id="UP000483379">
    <property type="component" value="Unassembled WGS sequence"/>
</dbReference>
<protein>
    <submittedName>
        <fullName evidence="3">Heterodisulfide reductase subunit B</fullName>
    </submittedName>
</protein>
<keyword evidence="1" id="KW-0560">Oxidoreductase</keyword>
<keyword evidence="4" id="KW-1185">Reference proteome</keyword>
<dbReference type="PANTHER" id="PTHR42947:SF1">
    <property type="entry name" value="COB--COM HETERODISULFIDE REDUCTASE SUBUNIT B 1"/>
    <property type="match status" value="1"/>
</dbReference>
<dbReference type="InterPro" id="IPR004017">
    <property type="entry name" value="Cys_rich_dom"/>
</dbReference>
<comment type="caution">
    <text evidence="3">The sequence shown here is derived from an EMBL/GenBank/DDBJ whole genome shotgun (WGS) entry which is preliminary data.</text>
</comment>
<dbReference type="GO" id="GO:0016491">
    <property type="term" value="F:oxidoreductase activity"/>
    <property type="evidence" value="ECO:0007669"/>
    <property type="project" value="UniProtKB-KW"/>
</dbReference>
<feature type="domain" description="Cysteine-rich" evidence="2">
    <location>
        <begin position="14"/>
        <end position="95"/>
    </location>
</feature>
<dbReference type="RefSeq" id="WP_164452637.1">
    <property type="nucleotide sequence ID" value="NZ_JAAIJQ010000023.1"/>
</dbReference>
<evidence type="ECO:0000313" key="3">
    <source>
        <dbReference type="EMBL" id="NEV62163.1"/>
    </source>
</evidence>